<dbReference type="GO" id="GO:0034707">
    <property type="term" value="C:chloride channel complex"/>
    <property type="evidence" value="ECO:0007669"/>
    <property type="project" value="UniProtKB-KW"/>
</dbReference>
<sequence>MTVSYSRSVATVHYASLLRLLLRWRGSVYKAVWPVFLTFTCAYGIIALTYYTLPSDTPERREIKRRFVQVCAYAGHISNAIPLSFILGFFVNIVVGRWWQQFLNLPTPDAICVLMATYLTEDSSRKTKTIQGQDEDRPLLFRRTIARYLNLASALCFYSFSLSMRRRVGSLDDLVFCGLMTKHELELYSGLSQGNCYFFIPLVWAITLLTRAYHEGMIRHERHLDSLVGEVVGYWRQLHSIFLHDYVNIPLVYNQVVTLAVYIYLSMLILSHQFVDPVHLLKQYEQEIKPNYQLVNVSANLTTAHVFEFTNQTTSTPNLQTTCLDVSPNIPVFALLSLVFYTGWLRVAETNVFPFGEDDDDFEVVPLLERNINTSLWFVDNNETEMPEILRPKDKQAPMDEPDMSKLLSIAAASNESMGWKRTAGSGDIIDTALVREGRSLRCVINPPLSDQQSIPDLPCPEQLRRRSSKYFFTGSLARIYDDDPSELPYTLRHRQSSVLTRVSEHTLSSQMGNTLLYNQPTTVWGSVEKFFGDIRTRLSSVFIPRPSSSTHMVAGHDFDSSVEPDRMVDSEQTGADPQKSP</sequence>
<evidence type="ECO:0000256" key="3">
    <source>
        <dbReference type="ARBA" id="ARBA00022989"/>
    </source>
</evidence>
<dbReference type="Pfam" id="PF01062">
    <property type="entry name" value="Bestrophin"/>
    <property type="match status" value="2"/>
</dbReference>
<dbReference type="OrthoDB" id="201595at2759"/>
<dbReference type="GO" id="GO:0005254">
    <property type="term" value="F:chloride channel activity"/>
    <property type="evidence" value="ECO:0007669"/>
    <property type="project" value="UniProtKB-KW"/>
</dbReference>
<keyword evidence="6" id="KW-1003">Cell membrane</keyword>
<dbReference type="PANTHER" id="PTHR10736:SF55">
    <property type="entry name" value="BESTROPHIN-4"/>
    <property type="match status" value="1"/>
</dbReference>
<dbReference type="InterPro" id="IPR021134">
    <property type="entry name" value="Bestrophin-like"/>
</dbReference>
<keyword evidence="6" id="KW-0406">Ion transport</keyword>
<feature type="compositionally biased region" description="Basic and acidic residues" evidence="7">
    <location>
        <begin position="555"/>
        <end position="570"/>
    </location>
</feature>
<dbReference type="AlphaFoldDB" id="A0A8T0D9J7"/>
<keyword evidence="6" id="KW-0868">Chloride</keyword>
<feature type="transmembrane region" description="Helical" evidence="6">
    <location>
        <begin position="31"/>
        <end position="53"/>
    </location>
</feature>
<protein>
    <recommendedName>
        <fullName evidence="6">Bestrophin homolog</fullName>
    </recommendedName>
</protein>
<evidence type="ECO:0000256" key="7">
    <source>
        <dbReference type="SAM" id="MobiDB-lite"/>
    </source>
</evidence>
<evidence type="ECO:0000313" key="9">
    <source>
        <dbReference type="Proteomes" id="UP000699462"/>
    </source>
</evidence>
<reference evidence="8 9" key="1">
    <citation type="submission" date="2019-07" db="EMBL/GenBank/DDBJ databases">
        <title>Annotation for the trematode Paragonimus westermani.</title>
        <authorList>
            <person name="Choi Y.-J."/>
        </authorList>
    </citation>
    <scope>NUCLEOTIDE SEQUENCE [LARGE SCALE GENOMIC DNA]</scope>
    <source>
        <strain evidence="8">180907_Pwestermani</strain>
    </source>
</reference>
<accession>A0A8T0D9J7</accession>
<keyword evidence="2 6" id="KW-0812">Transmembrane</keyword>
<keyword evidence="4 6" id="KW-0472">Membrane</keyword>
<evidence type="ECO:0000256" key="4">
    <source>
        <dbReference type="ARBA" id="ARBA00023136"/>
    </source>
</evidence>
<dbReference type="GO" id="GO:0005886">
    <property type="term" value="C:plasma membrane"/>
    <property type="evidence" value="ECO:0007669"/>
    <property type="project" value="UniProtKB-SubCell"/>
</dbReference>
<comment type="similarity">
    <text evidence="5 6">Belongs to the anion channel-forming bestrophin (TC 1.A.46) family. Calcium-sensitive chloride channel subfamily.</text>
</comment>
<dbReference type="Proteomes" id="UP000699462">
    <property type="component" value="Unassembled WGS sequence"/>
</dbReference>
<dbReference type="InterPro" id="IPR000615">
    <property type="entry name" value="Bestrophin"/>
</dbReference>
<evidence type="ECO:0000313" key="8">
    <source>
        <dbReference type="EMBL" id="KAF8563361.1"/>
    </source>
</evidence>
<proteinExistence type="inferred from homology"/>
<feature type="region of interest" description="Disordered" evidence="7">
    <location>
        <begin position="551"/>
        <end position="582"/>
    </location>
</feature>
<organism evidence="8 9">
    <name type="scientific">Paragonimus westermani</name>
    <dbReference type="NCBI Taxonomy" id="34504"/>
    <lineage>
        <taxon>Eukaryota</taxon>
        <taxon>Metazoa</taxon>
        <taxon>Spiralia</taxon>
        <taxon>Lophotrochozoa</taxon>
        <taxon>Platyhelminthes</taxon>
        <taxon>Trematoda</taxon>
        <taxon>Digenea</taxon>
        <taxon>Plagiorchiida</taxon>
        <taxon>Troglotremata</taxon>
        <taxon>Troglotrematidae</taxon>
        <taxon>Paragonimus</taxon>
    </lineage>
</organism>
<feature type="compositionally biased region" description="Polar residues" evidence="7">
    <location>
        <begin position="571"/>
        <end position="582"/>
    </location>
</feature>
<dbReference type="PANTHER" id="PTHR10736">
    <property type="entry name" value="BESTROPHIN"/>
    <property type="match status" value="1"/>
</dbReference>
<keyword evidence="6" id="KW-0869">Chloride channel</keyword>
<evidence type="ECO:0000256" key="5">
    <source>
        <dbReference type="ARBA" id="ARBA00034769"/>
    </source>
</evidence>
<gene>
    <name evidence="8" type="ORF">P879_09989</name>
</gene>
<name>A0A8T0D9J7_9TREM</name>
<keyword evidence="3 6" id="KW-1133">Transmembrane helix</keyword>
<dbReference type="EMBL" id="JTDF01012138">
    <property type="protein sequence ID" value="KAF8563361.1"/>
    <property type="molecule type" value="Genomic_DNA"/>
</dbReference>
<evidence type="ECO:0000256" key="2">
    <source>
        <dbReference type="ARBA" id="ARBA00022692"/>
    </source>
</evidence>
<comment type="subcellular location">
    <subcellularLocation>
        <location evidence="6">Cell membrane</location>
        <topology evidence="6">Multi-pass membrane protein</topology>
    </subcellularLocation>
    <subcellularLocation>
        <location evidence="1">Membrane</location>
    </subcellularLocation>
</comment>
<feature type="transmembrane region" description="Helical" evidence="6">
    <location>
        <begin position="73"/>
        <end position="95"/>
    </location>
</feature>
<comment type="function">
    <text evidence="6">Forms chloride channels.</text>
</comment>
<evidence type="ECO:0000256" key="1">
    <source>
        <dbReference type="ARBA" id="ARBA00004370"/>
    </source>
</evidence>
<evidence type="ECO:0000256" key="6">
    <source>
        <dbReference type="RuleBase" id="RU363126"/>
    </source>
</evidence>
<keyword evidence="9" id="KW-1185">Reference proteome</keyword>
<comment type="caution">
    <text evidence="8">The sequence shown here is derived from an EMBL/GenBank/DDBJ whole genome shotgun (WGS) entry which is preliminary data.</text>
</comment>
<keyword evidence="6" id="KW-0407">Ion channel</keyword>
<keyword evidence="6" id="KW-0813">Transport</keyword>